<reference evidence="2 4" key="3">
    <citation type="submission" date="2019-08" db="EMBL/GenBank/DDBJ databases">
        <title>Bacillus genomes from the desert of Cuatro Cienegas, Coahuila.</title>
        <authorList>
            <person name="Olmedo-Alvarez G."/>
        </authorList>
    </citation>
    <scope>NUCLEOTIDE SEQUENCE [LARGE SCALE GENOMIC DNA]</scope>
    <source>
        <strain evidence="2 4">CH108_3D</strain>
    </source>
</reference>
<protein>
    <submittedName>
        <fullName evidence="1">Uncharacterized protein</fullName>
    </submittedName>
</protein>
<gene>
    <name evidence="1" type="ORF">AF331_15375</name>
    <name evidence="2" type="ORF">FZC83_06605</name>
</gene>
<reference evidence="3" key="1">
    <citation type="submission" date="2015-07" db="EMBL/GenBank/DDBJ databases">
        <title>Fjat-14235 jcm11544.</title>
        <authorList>
            <person name="Liu B."/>
            <person name="Wang J."/>
            <person name="Zhu Y."/>
            <person name="Liu G."/>
            <person name="Chen Q."/>
            <person name="Chen Z."/>
            <person name="Lan J."/>
            <person name="Che J."/>
            <person name="Ge C."/>
            <person name="Shi H."/>
            <person name="Pan Z."/>
            <person name="Liu X."/>
        </authorList>
    </citation>
    <scope>NUCLEOTIDE SEQUENCE [LARGE SCALE GENOMIC DNA]</scope>
    <source>
        <strain evidence="3">JCM 11544</strain>
    </source>
</reference>
<dbReference type="AlphaFoldDB" id="A0A0M0G196"/>
<dbReference type="RefSeq" id="WP_053428989.1">
    <property type="nucleotide sequence ID" value="NZ_BSED01000342.1"/>
</dbReference>
<proteinExistence type="predicted"/>
<comment type="caution">
    <text evidence="1">The sequence shown here is derived from an EMBL/GenBank/DDBJ whole genome shotgun (WGS) entry which is preliminary data.</text>
</comment>
<dbReference type="Proteomes" id="UP000037405">
    <property type="component" value="Unassembled WGS sequence"/>
</dbReference>
<evidence type="ECO:0000313" key="4">
    <source>
        <dbReference type="Proteomes" id="UP000322997"/>
    </source>
</evidence>
<dbReference type="PATRIC" id="fig|189381.12.peg.4048"/>
<evidence type="ECO:0000313" key="3">
    <source>
        <dbReference type="Proteomes" id="UP000037405"/>
    </source>
</evidence>
<dbReference type="EMBL" id="VTEQ01000001">
    <property type="protein sequence ID" value="TYS57226.1"/>
    <property type="molecule type" value="Genomic_DNA"/>
</dbReference>
<dbReference type="OrthoDB" id="2647637at2"/>
<dbReference type="STRING" id="189381.GCA_900166615_01931"/>
<evidence type="ECO:0000313" key="2">
    <source>
        <dbReference type="EMBL" id="TYS57226.1"/>
    </source>
</evidence>
<reference evidence="1" key="2">
    <citation type="submission" date="2015-07" db="EMBL/GenBank/DDBJ databases">
        <title>MeaNS - Measles Nucleotide Surveillance Program.</title>
        <authorList>
            <person name="Tran T."/>
            <person name="Druce J."/>
        </authorList>
    </citation>
    <scope>NUCLEOTIDE SEQUENCE</scope>
    <source>
        <strain evidence="1">JCM 11544</strain>
    </source>
</reference>
<keyword evidence="3" id="KW-1185">Reference proteome</keyword>
<dbReference type="EMBL" id="LGUE01000005">
    <property type="protein sequence ID" value="KON83569.1"/>
    <property type="molecule type" value="Genomic_DNA"/>
</dbReference>
<name>A0A0M0G196_9BACI</name>
<evidence type="ECO:0000313" key="1">
    <source>
        <dbReference type="EMBL" id="KON83569.1"/>
    </source>
</evidence>
<dbReference type="Proteomes" id="UP000322997">
    <property type="component" value="Unassembled WGS sequence"/>
</dbReference>
<sequence length="66" mass="7382">MDKDELARKRWMAVPAHIREKLEGNVFCRTCGVTRIIDYIVDSADFKVLLIGTCAQCGGPVSRVID</sequence>
<organism evidence="1 3">
    <name type="scientific">Rossellomorea marisflavi</name>
    <dbReference type="NCBI Taxonomy" id="189381"/>
    <lineage>
        <taxon>Bacteria</taxon>
        <taxon>Bacillati</taxon>
        <taxon>Bacillota</taxon>
        <taxon>Bacilli</taxon>
        <taxon>Bacillales</taxon>
        <taxon>Bacillaceae</taxon>
        <taxon>Rossellomorea</taxon>
    </lineage>
</organism>
<accession>A0A0M0G196</accession>